<feature type="region of interest" description="Disordered" evidence="1">
    <location>
        <begin position="424"/>
        <end position="455"/>
    </location>
</feature>
<dbReference type="EMBL" id="SKBQ01000012">
    <property type="protein sequence ID" value="TPX17767.1"/>
    <property type="molecule type" value="Genomic_DNA"/>
</dbReference>
<dbReference type="GO" id="GO:0009116">
    <property type="term" value="P:nucleoside metabolic process"/>
    <property type="evidence" value="ECO:0007669"/>
    <property type="project" value="InterPro"/>
</dbReference>
<dbReference type="Gene3D" id="3.40.50.1580">
    <property type="entry name" value="Nucleoside phosphorylase domain"/>
    <property type="match status" value="1"/>
</dbReference>
<dbReference type="RefSeq" id="XP_030999478.1">
    <property type="nucleotide sequence ID" value="XM_031137104.1"/>
</dbReference>
<dbReference type="InParanoid" id="A0A507BCX9"/>
<proteinExistence type="predicted"/>
<dbReference type="GeneID" id="41970315"/>
<gene>
    <name evidence="2" type="ORF">E0L32_002868</name>
</gene>
<dbReference type="PANTHER" id="PTHR46082:SF11">
    <property type="entry name" value="AAA+ ATPASE DOMAIN-CONTAINING PROTEIN-RELATED"/>
    <property type="match status" value="1"/>
</dbReference>
<comment type="caution">
    <text evidence="2">The sequence shown here is derived from an EMBL/GenBank/DDBJ whole genome shotgun (WGS) entry which is preliminary data.</text>
</comment>
<evidence type="ECO:0000313" key="2">
    <source>
        <dbReference type="EMBL" id="TPX17767.1"/>
    </source>
</evidence>
<dbReference type="OrthoDB" id="1577640at2759"/>
<accession>A0A507BCX9</accession>
<dbReference type="InterPro" id="IPR035994">
    <property type="entry name" value="Nucleoside_phosphorylase_sf"/>
</dbReference>
<dbReference type="AlphaFoldDB" id="A0A507BCX9"/>
<evidence type="ECO:0000313" key="3">
    <source>
        <dbReference type="Proteomes" id="UP000319257"/>
    </source>
</evidence>
<dbReference type="Proteomes" id="UP000319257">
    <property type="component" value="Unassembled WGS sequence"/>
</dbReference>
<protein>
    <recommendedName>
        <fullName evidence="4">Nucleoside phosphorylase domain-containing protein</fullName>
    </recommendedName>
</protein>
<reference evidence="2 3" key="1">
    <citation type="submission" date="2019-06" db="EMBL/GenBank/DDBJ databases">
        <title>Draft genome sequence of the filamentous fungus Phialemoniopsis curvata isolated from diesel fuel.</title>
        <authorList>
            <person name="Varaljay V.A."/>
            <person name="Lyon W.J."/>
            <person name="Crouch A.L."/>
            <person name="Drake C.E."/>
            <person name="Hollomon J.M."/>
            <person name="Nadeau L.J."/>
            <person name="Nunn H.S."/>
            <person name="Stevenson B.S."/>
            <person name="Bojanowski C.L."/>
            <person name="Crookes-Goodson W.J."/>
        </authorList>
    </citation>
    <scope>NUCLEOTIDE SEQUENCE [LARGE SCALE GENOMIC DNA]</scope>
    <source>
        <strain evidence="2 3">D216</strain>
    </source>
</reference>
<dbReference type="PANTHER" id="PTHR46082">
    <property type="entry name" value="ATP/GTP-BINDING PROTEIN-RELATED"/>
    <property type="match status" value="1"/>
</dbReference>
<dbReference type="InterPro" id="IPR053137">
    <property type="entry name" value="NLR-like"/>
</dbReference>
<dbReference type="SUPFAM" id="SSF53167">
    <property type="entry name" value="Purine and uridine phosphorylases"/>
    <property type="match status" value="1"/>
</dbReference>
<dbReference type="GO" id="GO:0003824">
    <property type="term" value="F:catalytic activity"/>
    <property type="evidence" value="ECO:0007669"/>
    <property type="project" value="InterPro"/>
</dbReference>
<organism evidence="2 3">
    <name type="scientific">Thyridium curvatum</name>
    <dbReference type="NCBI Taxonomy" id="1093900"/>
    <lineage>
        <taxon>Eukaryota</taxon>
        <taxon>Fungi</taxon>
        <taxon>Dikarya</taxon>
        <taxon>Ascomycota</taxon>
        <taxon>Pezizomycotina</taxon>
        <taxon>Sordariomycetes</taxon>
        <taxon>Sordariomycetidae</taxon>
        <taxon>Thyridiales</taxon>
        <taxon>Thyridiaceae</taxon>
        <taxon>Thyridium</taxon>
    </lineage>
</organism>
<sequence length="455" mass="49049">MRANQRSTSLDMHNIGQRYSTRETTCTAQGCERIRICIEDSAAETLTSAWPGPHEGTDGSLLCPNRMASLNPKMDGIEANAGASQGSGSPDLDSNRQHASQSTRGARPPENKRTMAPTEYTIGWICALPIELEAAVSVMDERFANVSFADLPSNPTDSKIYAFGRIGQHNIVAACLPAGQLATGQAAAVAGQMAASIPSLRFGILVGVGSGVPNRDEDVDIWLGDVVISQPTSQSSGVKQWTLTTDGCSLDPDSLNVPPNILLHALSKLRADDFFGETEVSQHLSKILSQPKFAPPGPEYDTLHLPGATGVECYERPRDIVHREPRDTTTPRLFFGNMASSDCVLNDGLTRDGYSQSFGRVLCFETEAVGLIRGFPCVVVRGICDYAGSHRNKWWQPYAAATASACAKELLLTISPANVLQEKPIRQLSSGSNPKDSRATRKPYSGTGRRAHTKY</sequence>
<keyword evidence="3" id="KW-1185">Reference proteome</keyword>
<feature type="region of interest" description="Disordered" evidence="1">
    <location>
        <begin position="47"/>
        <end position="114"/>
    </location>
</feature>
<evidence type="ECO:0008006" key="4">
    <source>
        <dbReference type="Google" id="ProtNLM"/>
    </source>
</evidence>
<dbReference type="STRING" id="1093900.A0A507BCX9"/>
<name>A0A507BCX9_9PEZI</name>
<evidence type="ECO:0000256" key="1">
    <source>
        <dbReference type="SAM" id="MobiDB-lite"/>
    </source>
</evidence>